<comment type="caution">
    <text evidence="3">The sequence shown here is derived from an EMBL/GenBank/DDBJ whole genome shotgun (WGS) entry which is preliminary data.</text>
</comment>
<gene>
    <name evidence="3" type="ORF">ACFQO6_23835</name>
</gene>
<dbReference type="InterPro" id="IPR014729">
    <property type="entry name" value="Rossmann-like_a/b/a_fold"/>
</dbReference>
<dbReference type="Proteomes" id="UP001596524">
    <property type="component" value="Unassembled WGS sequence"/>
</dbReference>
<evidence type="ECO:0000313" key="3">
    <source>
        <dbReference type="EMBL" id="MFC7363323.1"/>
    </source>
</evidence>
<sequence length="298" mass="31525">MDTDLTTRAAVIVGYDGSLGAELALDWAYDHAQAEQRPLEIFHATGSSIRAGQPVAFARASSATDPRTSKRHHTLLEEAAHRVHTPGGIEVRTVLHHGGARAGLVGASRDAAVVVVGATGLGAVESVLLGSVAQGVAKEARCPVVIVRRSHATGLRSVLVGTDCDPRSDAALAFAFRVAGKRSCPLTVLRCFWDVTRPVGDVAPDEQGYDEERGELSGAIASHVARYPEVDVHLTLSRGFADRRLIKATHDHDLVVIGHHKMPLLDTVVWGNVTPVVVREAVGDVAVVPADVGDDDHA</sequence>
<dbReference type="PANTHER" id="PTHR46268">
    <property type="entry name" value="STRESS RESPONSE PROTEIN NHAX"/>
    <property type="match status" value="1"/>
</dbReference>
<evidence type="ECO:0000256" key="1">
    <source>
        <dbReference type="ARBA" id="ARBA00008791"/>
    </source>
</evidence>
<dbReference type="Gene3D" id="3.40.50.620">
    <property type="entry name" value="HUPs"/>
    <property type="match status" value="2"/>
</dbReference>
<organism evidence="3 4">
    <name type="scientific">Nocardioides astragali</name>
    <dbReference type="NCBI Taxonomy" id="1776736"/>
    <lineage>
        <taxon>Bacteria</taxon>
        <taxon>Bacillati</taxon>
        <taxon>Actinomycetota</taxon>
        <taxon>Actinomycetes</taxon>
        <taxon>Propionibacteriales</taxon>
        <taxon>Nocardioidaceae</taxon>
        <taxon>Nocardioides</taxon>
    </lineage>
</organism>
<dbReference type="SUPFAM" id="SSF52402">
    <property type="entry name" value="Adenine nucleotide alpha hydrolases-like"/>
    <property type="match status" value="2"/>
</dbReference>
<proteinExistence type="inferred from homology"/>
<evidence type="ECO:0000313" key="4">
    <source>
        <dbReference type="Proteomes" id="UP001596524"/>
    </source>
</evidence>
<reference evidence="4" key="1">
    <citation type="journal article" date="2019" name="Int. J. Syst. Evol. Microbiol.">
        <title>The Global Catalogue of Microorganisms (GCM) 10K type strain sequencing project: providing services to taxonomists for standard genome sequencing and annotation.</title>
        <authorList>
            <consortium name="The Broad Institute Genomics Platform"/>
            <consortium name="The Broad Institute Genome Sequencing Center for Infectious Disease"/>
            <person name="Wu L."/>
            <person name="Ma J."/>
        </authorList>
    </citation>
    <scope>NUCLEOTIDE SEQUENCE [LARGE SCALE GENOMIC DNA]</scope>
    <source>
        <strain evidence="4">FCH27</strain>
    </source>
</reference>
<evidence type="ECO:0000259" key="2">
    <source>
        <dbReference type="Pfam" id="PF00582"/>
    </source>
</evidence>
<feature type="domain" description="UspA" evidence="2">
    <location>
        <begin position="156"/>
        <end position="289"/>
    </location>
</feature>
<dbReference type="EMBL" id="JBHTCH010000030">
    <property type="protein sequence ID" value="MFC7363323.1"/>
    <property type="molecule type" value="Genomic_DNA"/>
</dbReference>
<dbReference type="RefSeq" id="WP_255889331.1">
    <property type="nucleotide sequence ID" value="NZ_JAFMZM010000002.1"/>
</dbReference>
<dbReference type="PRINTS" id="PR01438">
    <property type="entry name" value="UNVRSLSTRESS"/>
</dbReference>
<feature type="domain" description="UspA" evidence="2">
    <location>
        <begin position="11"/>
        <end position="148"/>
    </location>
</feature>
<protein>
    <submittedName>
        <fullName evidence="3">Universal stress protein</fullName>
    </submittedName>
</protein>
<dbReference type="InterPro" id="IPR006015">
    <property type="entry name" value="Universal_stress_UspA"/>
</dbReference>
<dbReference type="Pfam" id="PF00582">
    <property type="entry name" value="Usp"/>
    <property type="match status" value="2"/>
</dbReference>
<dbReference type="PANTHER" id="PTHR46268:SF6">
    <property type="entry name" value="UNIVERSAL STRESS PROTEIN UP12"/>
    <property type="match status" value="1"/>
</dbReference>
<comment type="similarity">
    <text evidence="1">Belongs to the universal stress protein A family.</text>
</comment>
<keyword evidence="4" id="KW-1185">Reference proteome</keyword>
<name>A0ABW2NAE6_9ACTN</name>
<dbReference type="InterPro" id="IPR006016">
    <property type="entry name" value="UspA"/>
</dbReference>
<accession>A0ABW2NAE6</accession>